<reference evidence="2 3" key="1">
    <citation type="journal article" date="2017" name="Curr. Biol.">
        <title>Genome architecture and evolution of a unichromosomal asexual nematode.</title>
        <authorList>
            <person name="Fradin H."/>
            <person name="Zegar C."/>
            <person name="Gutwein M."/>
            <person name="Lucas J."/>
            <person name="Kovtun M."/>
            <person name="Corcoran D."/>
            <person name="Baugh L.R."/>
            <person name="Kiontke K."/>
            <person name="Gunsalus K."/>
            <person name="Fitch D.H."/>
            <person name="Piano F."/>
        </authorList>
    </citation>
    <scope>NUCLEOTIDE SEQUENCE [LARGE SCALE GENOMIC DNA]</scope>
    <source>
        <strain evidence="2">PF1309</strain>
    </source>
</reference>
<dbReference type="GO" id="GO:0016491">
    <property type="term" value="F:oxidoreductase activity"/>
    <property type="evidence" value="ECO:0007669"/>
    <property type="project" value="InterPro"/>
</dbReference>
<dbReference type="SUPFAM" id="SSF52833">
    <property type="entry name" value="Thioredoxin-like"/>
    <property type="match status" value="1"/>
</dbReference>
<comment type="caution">
    <text evidence="2">The sequence shown here is derived from an EMBL/GenBank/DDBJ whole genome shotgun (WGS) entry which is preliminary data.</text>
</comment>
<name>A0A2A2K2I7_9BILA</name>
<accession>A0A2A2K2I7</accession>
<evidence type="ECO:0000313" key="3">
    <source>
        <dbReference type="Proteomes" id="UP000218231"/>
    </source>
</evidence>
<dbReference type="InterPro" id="IPR036249">
    <property type="entry name" value="Thioredoxin-like_sf"/>
</dbReference>
<dbReference type="Proteomes" id="UP000218231">
    <property type="component" value="Unassembled WGS sequence"/>
</dbReference>
<gene>
    <name evidence="2" type="ORF">WR25_02508</name>
</gene>
<dbReference type="Pfam" id="PF01323">
    <property type="entry name" value="DSBA"/>
    <property type="match status" value="1"/>
</dbReference>
<protein>
    <recommendedName>
        <fullName evidence="1">DSBA-like thioredoxin domain-containing protein</fullName>
    </recommendedName>
</protein>
<evidence type="ECO:0000313" key="2">
    <source>
        <dbReference type="EMBL" id="PAV68102.1"/>
    </source>
</evidence>
<proteinExistence type="predicted"/>
<evidence type="ECO:0000259" key="1">
    <source>
        <dbReference type="Pfam" id="PF01323"/>
    </source>
</evidence>
<dbReference type="EMBL" id="LIAE01009817">
    <property type="protein sequence ID" value="PAV68102.1"/>
    <property type="molecule type" value="Genomic_DNA"/>
</dbReference>
<dbReference type="InterPro" id="IPR001853">
    <property type="entry name" value="DSBA-like_thioredoxin_dom"/>
</dbReference>
<feature type="domain" description="DSBA-like thioredoxin" evidence="1">
    <location>
        <begin position="6"/>
        <end position="122"/>
    </location>
</feature>
<dbReference type="Gene3D" id="3.40.30.10">
    <property type="entry name" value="Glutaredoxin"/>
    <property type="match status" value="1"/>
</dbReference>
<organism evidence="2 3">
    <name type="scientific">Diploscapter pachys</name>
    <dbReference type="NCBI Taxonomy" id="2018661"/>
    <lineage>
        <taxon>Eukaryota</taxon>
        <taxon>Metazoa</taxon>
        <taxon>Ecdysozoa</taxon>
        <taxon>Nematoda</taxon>
        <taxon>Chromadorea</taxon>
        <taxon>Rhabditida</taxon>
        <taxon>Rhabditina</taxon>
        <taxon>Rhabditomorpha</taxon>
        <taxon>Rhabditoidea</taxon>
        <taxon>Rhabditidae</taxon>
        <taxon>Diploscapter</taxon>
    </lineage>
</organism>
<keyword evidence="3" id="KW-1185">Reference proteome</keyword>
<sequence>MMAKHPEDVRLVLRYVRLHVGSEEAIRLLEAARKQGVFAPVLEAVLESQPQWHDDATAAAAWEAAALAGLDVDKARSHMMSPDIIAAIERDTQDAKTLGVKGTPTFFVNGKPLLSFGAQPLYDLIRSEISQSR</sequence>
<dbReference type="AlphaFoldDB" id="A0A2A2K2I7"/>